<comment type="caution">
    <text evidence="3">The sequence shown here is derived from an EMBL/GenBank/DDBJ whole genome shotgun (WGS) entry which is preliminary data.</text>
</comment>
<dbReference type="PANTHER" id="PTHR30204:SF90">
    <property type="entry name" value="HTH-TYPE TRANSCRIPTIONAL ACTIVATOR MTA"/>
    <property type="match status" value="1"/>
</dbReference>
<dbReference type="InterPro" id="IPR012925">
    <property type="entry name" value="TipAS_dom"/>
</dbReference>
<dbReference type="SUPFAM" id="SSF46955">
    <property type="entry name" value="Putative DNA-binding domain"/>
    <property type="match status" value="1"/>
</dbReference>
<evidence type="ECO:0000259" key="2">
    <source>
        <dbReference type="PROSITE" id="PS50937"/>
    </source>
</evidence>
<reference evidence="3 4" key="1">
    <citation type="submission" date="2019-03" db="EMBL/GenBank/DDBJ databases">
        <title>Genomic Encyclopedia of Type Strains, Phase IV (KMG-IV): sequencing the most valuable type-strain genomes for metagenomic binning, comparative biology and taxonomic classification.</title>
        <authorList>
            <person name="Goeker M."/>
        </authorList>
    </citation>
    <scope>NUCLEOTIDE SEQUENCE [LARGE SCALE GENOMIC DNA]</scope>
    <source>
        <strain evidence="3 4">DSM 45934</strain>
    </source>
</reference>
<feature type="domain" description="HTH merR-type" evidence="2">
    <location>
        <begin position="11"/>
        <end position="80"/>
    </location>
</feature>
<dbReference type="Pfam" id="PF07739">
    <property type="entry name" value="TipAS"/>
    <property type="match status" value="1"/>
</dbReference>
<dbReference type="PROSITE" id="PS50937">
    <property type="entry name" value="HTH_MERR_2"/>
    <property type="match status" value="1"/>
</dbReference>
<dbReference type="PANTHER" id="PTHR30204">
    <property type="entry name" value="REDOX-CYCLING DRUG-SENSING TRANSCRIPTIONAL ACTIVATOR SOXR"/>
    <property type="match status" value="1"/>
</dbReference>
<proteinExistence type="predicted"/>
<dbReference type="Proteomes" id="UP000295680">
    <property type="component" value="Unassembled WGS sequence"/>
</dbReference>
<dbReference type="InterPro" id="IPR000551">
    <property type="entry name" value="MerR-type_HTH_dom"/>
</dbReference>
<evidence type="ECO:0000313" key="3">
    <source>
        <dbReference type="EMBL" id="TCO65606.1"/>
    </source>
</evidence>
<evidence type="ECO:0000256" key="1">
    <source>
        <dbReference type="ARBA" id="ARBA00023125"/>
    </source>
</evidence>
<protein>
    <submittedName>
        <fullName evidence="3">DNA-binding transcriptional MerR regulator</fullName>
    </submittedName>
</protein>
<keyword evidence="1 3" id="KW-0238">DNA-binding</keyword>
<dbReference type="InterPro" id="IPR047057">
    <property type="entry name" value="MerR_fam"/>
</dbReference>
<dbReference type="RefSeq" id="WP_132112107.1">
    <property type="nucleotide sequence ID" value="NZ_SLWS01000001.1"/>
</dbReference>
<organism evidence="3 4">
    <name type="scientific">Actinocrispum wychmicini</name>
    <dbReference type="NCBI Taxonomy" id="1213861"/>
    <lineage>
        <taxon>Bacteria</taxon>
        <taxon>Bacillati</taxon>
        <taxon>Actinomycetota</taxon>
        <taxon>Actinomycetes</taxon>
        <taxon>Pseudonocardiales</taxon>
        <taxon>Pseudonocardiaceae</taxon>
        <taxon>Actinocrispum</taxon>
    </lineage>
</organism>
<dbReference type="InterPro" id="IPR009061">
    <property type="entry name" value="DNA-bd_dom_put_sf"/>
</dbReference>
<gene>
    <name evidence="3" type="ORF">EV192_1011398</name>
</gene>
<dbReference type="PRINTS" id="PR00040">
    <property type="entry name" value="HTHMERR"/>
</dbReference>
<dbReference type="AlphaFoldDB" id="A0A4R2K6N8"/>
<dbReference type="PROSITE" id="PS00552">
    <property type="entry name" value="HTH_MERR_1"/>
    <property type="match status" value="1"/>
</dbReference>
<dbReference type="SMART" id="SM00422">
    <property type="entry name" value="HTH_MERR"/>
    <property type="match status" value="1"/>
</dbReference>
<dbReference type="OrthoDB" id="9809391at2"/>
<dbReference type="Pfam" id="PF13411">
    <property type="entry name" value="MerR_1"/>
    <property type="match status" value="1"/>
</dbReference>
<name>A0A4R2K6N8_9PSEU</name>
<sequence>MTGTGGVDQPRWSVGALAKATGLTVRTLHHYDELGLLTPSERTRAGHRRYTERDLHRLYRIRLLRQLGMSLDSIGSVLAEPEALRDVLNRRADELDDEVWRLSMLRRQVGELLEHLDDTELPDTGTLLAQLGRNGIFQDSLTKQQRMALSDQWESLGQDGQKQLDVEWPQVLARLAEHCHANDPVDSPAVRETAARLVRVIQTFAGGDMEIVASMNGFFREHGLEVLGDVDAGHLGVGDELWDYISRALTDFTAK</sequence>
<dbReference type="EMBL" id="SLWS01000001">
    <property type="protein sequence ID" value="TCO65606.1"/>
    <property type="molecule type" value="Genomic_DNA"/>
</dbReference>
<keyword evidence="4" id="KW-1185">Reference proteome</keyword>
<dbReference type="CDD" id="cd01106">
    <property type="entry name" value="HTH_TipAL-Mta"/>
    <property type="match status" value="1"/>
</dbReference>
<evidence type="ECO:0000313" key="4">
    <source>
        <dbReference type="Proteomes" id="UP000295680"/>
    </source>
</evidence>
<dbReference type="GO" id="GO:0003700">
    <property type="term" value="F:DNA-binding transcription factor activity"/>
    <property type="evidence" value="ECO:0007669"/>
    <property type="project" value="InterPro"/>
</dbReference>
<dbReference type="GO" id="GO:0003677">
    <property type="term" value="F:DNA binding"/>
    <property type="evidence" value="ECO:0007669"/>
    <property type="project" value="UniProtKB-KW"/>
</dbReference>
<accession>A0A4R2K6N8</accession>
<dbReference type="Gene3D" id="1.10.1660.10">
    <property type="match status" value="1"/>
</dbReference>